<accession>A0A2P7S3I5</accession>
<name>A0A2P7S3I5_9HYPH</name>
<organism evidence="1 2">
    <name type="scientific">Kumtagia ephedrae</name>
    <dbReference type="NCBI Taxonomy" id="2116701"/>
    <lineage>
        <taxon>Bacteria</taxon>
        <taxon>Pseudomonadati</taxon>
        <taxon>Pseudomonadota</taxon>
        <taxon>Alphaproteobacteria</taxon>
        <taxon>Hyphomicrobiales</taxon>
        <taxon>Phyllobacteriaceae</taxon>
        <taxon>Kumtagia</taxon>
    </lineage>
</organism>
<dbReference type="RefSeq" id="WP_106773863.1">
    <property type="nucleotide sequence ID" value="NZ_PXYK01000019.1"/>
</dbReference>
<evidence type="ECO:0000313" key="2">
    <source>
        <dbReference type="Proteomes" id="UP000241229"/>
    </source>
</evidence>
<dbReference type="Proteomes" id="UP000241229">
    <property type="component" value="Unassembled WGS sequence"/>
</dbReference>
<sequence>MREPTFEIDGWSLEDGETYHAAAPETFWIPSRQKRESLQPGDLVKLIFRISVDDADESIAVERMWVLVRERIVGGYLGMLNNEPSAIAANEEFWLGTELPFSAKHVINIEEKDENTVALAREEPRRRWPKQ</sequence>
<dbReference type="EMBL" id="PXYK01000019">
    <property type="protein sequence ID" value="PSJ57036.1"/>
    <property type="molecule type" value="Genomic_DNA"/>
</dbReference>
<dbReference type="OrthoDB" id="7187490at2"/>
<gene>
    <name evidence="1" type="ORF">C7I84_19390</name>
</gene>
<proteinExistence type="predicted"/>
<comment type="caution">
    <text evidence="1">The sequence shown here is derived from an EMBL/GenBank/DDBJ whole genome shotgun (WGS) entry which is preliminary data.</text>
</comment>
<reference evidence="1 2" key="1">
    <citation type="submission" date="2018-03" db="EMBL/GenBank/DDBJ databases">
        <title>The draft genome of Mesorhizobium sp. 6GN-30.</title>
        <authorList>
            <person name="Liu L."/>
            <person name="Li L."/>
            <person name="Wang T."/>
            <person name="Zhang X."/>
            <person name="Liang L."/>
        </authorList>
    </citation>
    <scope>NUCLEOTIDE SEQUENCE [LARGE SCALE GENOMIC DNA]</scope>
    <source>
        <strain evidence="1 2">6GN30</strain>
    </source>
</reference>
<evidence type="ECO:0000313" key="1">
    <source>
        <dbReference type="EMBL" id="PSJ57036.1"/>
    </source>
</evidence>
<protein>
    <submittedName>
        <fullName evidence="1">DUF2314 domain-containing protein</fullName>
    </submittedName>
</protein>
<keyword evidence="2" id="KW-1185">Reference proteome</keyword>
<dbReference type="AlphaFoldDB" id="A0A2P7S3I5"/>